<protein>
    <submittedName>
        <fullName evidence="1">Uncharacterized protein</fullName>
    </submittedName>
</protein>
<proteinExistence type="predicted"/>
<gene>
    <name evidence="1" type="ORF">DAPPUDRAFT_249331</name>
</gene>
<dbReference type="EMBL" id="GL732570">
    <property type="protein sequence ID" value="EFX76194.1"/>
    <property type="molecule type" value="Genomic_DNA"/>
</dbReference>
<dbReference type="AlphaFoldDB" id="E9GWF8"/>
<dbReference type="InParanoid" id="E9GWF8"/>
<evidence type="ECO:0000313" key="2">
    <source>
        <dbReference type="Proteomes" id="UP000000305"/>
    </source>
</evidence>
<name>E9GWF8_DAPPU</name>
<organism evidence="1 2">
    <name type="scientific">Daphnia pulex</name>
    <name type="common">Water flea</name>
    <dbReference type="NCBI Taxonomy" id="6669"/>
    <lineage>
        <taxon>Eukaryota</taxon>
        <taxon>Metazoa</taxon>
        <taxon>Ecdysozoa</taxon>
        <taxon>Arthropoda</taxon>
        <taxon>Crustacea</taxon>
        <taxon>Branchiopoda</taxon>
        <taxon>Diplostraca</taxon>
        <taxon>Cladocera</taxon>
        <taxon>Anomopoda</taxon>
        <taxon>Daphniidae</taxon>
        <taxon>Daphnia</taxon>
    </lineage>
</organism>
<reference evidence="1 2" key="1">
    <citation type="journal article" date="2011" name="Science">
        <title>The ecoresponsive genome of Daphnia pulex.</title>
        <authorList>
            <person name="Colbourne J.K."/>
            <person name="Pfrender M.E."/>
            <person name="Gilbert D."/>
            <person name="Thomas W.K."/>
            <person name="Tucker A."/>
            <person name="Oakley T.H."/>
            <person name="Tokishita S."/>
            <person name="Aerts A."/>
            <person name="Arnold G.J."/>
            <person name="Basu M.K."/>
            <person name="Bauer D.J."/>
            <person name="Caceres C.E."/>
            <person name="Carmel L."/>
            <person name="Casola C."/>
            <person name="Choi J.H."/>
            <person name="Detter J.C."/>
            <person name="Dong Q."/>
            <person name="Dusheyko S."/>
            <person name="Eads B.D."/>
            <person name="Frohlich T."/>
            <person name="Geiler-Samerotte K.A."/>
            <person name="Gerlach D."/>
            <person name="Hatcher P."/>
            <person name="Jogdeo S."/>
            <person name="Krijgsveld J."/>
            <person name="Kriventseva E.V."/>
            <person name="Kultz D."/>
            <person name="Laforsch C."/>
            <person name="Lindquist E."/>
            <person name="Lopez J."/>
            <person name="Manak J.R."/>
            <person name="Muller J."/>
            <person name="Pangilinan J."/>
            <person name="Patwardhan R.P."/>
            <person name="Pitluck S."/>
            <person name="Pritham E.J."/>
            <person name="Rechtsteiner A."/>
            <person name="Rho M."/>
            <person name="Rogozin I.B."/>
            <person name="Sakarya O."/>
            <person name="Salamov A."/>
            <person name="Schaack S."/>
            <person name="Shapiro H."/>
            <person name="Shiga Y."/>
            <person name="Skalitzky C."/>
            <person name="Smith Z."/>
            <person name="Souvorov A."/>
            <person name="Sung W."/>
            <person name="Tang Z."/>
            <person name="Tsuchiya D."/>
            <person name="Tu H."/>
            <person name="Vos H."/>
            <person name="Wang M."/>
            <person name="Wolf Y.I."/>
            <person name="Yamagata H."/>
            <person name="Yamada T."/>
            <person name="Ye Y."/>
            <person name="Shaw J.R."/>
            <person name="Andrews J."/>
            <person name="Crease T.J."/>
            <person name="Tang H."/>
            <person name="Lucas S.M."/>
            <person name="Robertson H.M."/>
            <person name="Bork P."/>
            <person name="Koonin E.V."/>
            <person name="Zdobnov E.M."/>
            <person name="Grigoriev I.V."/>
            <person name="Lynch M."/>
            <person name="Boore J.L."/>
        </authorList>
    </citation>
    <scope>NUCLEOTIDE SEQUENCE [LARGE SCALE GENOMIC DNA]</scope>
</reference>
<keyword evidence="2" id="KW-1185">Reference proteome</keyword>
<sequence>MNNFYDQVDEQYEKHKFDADSVFNIDETNNPTVVKPVKIIAQKGTHQVYEMTCKK</sequence>
<dbReference type="KEGG" id="dpx:DAPPUDRAFT_249331"/>
<dbReference type="HOGENOM" id="CLU_3034501_0_0_1"/>
<evidence type="ECO:0000313" key="1">
    <source>
        <dbReference type="EMBL" id="EFX76194.1"/>
    </source>
</evidence>
<dbReference type="OrthoDB" id="8191755at2759"/>
<accession>E9GWF8</accession>
<dbReference type="Proteomes" id="UP000000305">
    <property type="component" value="Unassembled WGS sequence"/>
</dbReference>